<gene>
    <name evidence="2" type="ORF">Tco_1091684</name>
</gene>
<keyword evidence="2" id="KW-0808">Transferase</keyword>
<evidence type="ECO:0000256" key="1">
    <source>
        <dbReference type="SAM" id="MobiDB-lite"/>
    </source>
</evidence>
<reference evidence="2" key="2">
    <citation type="submission" date="2022-01" db="EMBL/GenBank/DDBJ databases">
        <authorList>
            <person name="Yamashiro T."/>
            <person name="Shiraishi A."/>
            <person name="Satake H."/>
            <person name="Nakayama K."/>
        </authorList>
    </citation>
    <scope>NUCLEOTIDE SEQUENCE</scope>
</reference>
<evidence type="ECO:0000313" key="2">
    <source>
        <dbReference type="EMBL" id="GJT96166.1"/>
    </source>
</evidence>
<reference evidence="2" key="1">
    <citation type="journal article" date="2022" name="Int. J. Mol. Sci.">
        <title>Draft Genome of Tanacetum Coccineum: Genomic Comparison of Closely Related Tanacetum-Family Plants.</title>
        <authorList>
            <person name="Yamashiro T."/>
            <person name="Shiraishi A."/>
            <person name="Nakayama K."/>
            <person name="Satake H."/>
        </authorList>
    </citation>
    <scope>NUCLEOTIDE SEQUENCE</scope>
</reference>
<keyword evidence="2" id="KW-0548">Nucleotidyltransferase</keyword>
<protein>
    <submittedName>
        <fullName evidence="2">Reverse transcriptase domain-containing protein</fullName>
    </submittedName>
</protein>
<dbReference type="InterPro" id="IPR012337">
    <property type="entry name" value="RNaseH-like_sf"/>
</dbReference>
<feature type="region of interest" description="Disordered" evidence="1">
    <location>
        <begin position="81"/>
        <end position="142"/>
    </location>
</feature>
<dbReference type="EMBL" id="BQNB010020457">
    <property type="protein sequence ID" value="GJT96166.1"/>
    <property type="molecule type" value="Genomic_DNA"/>
</dbReference>
<dbReference type="PANTHER" id="PTHR48475">
    <property type="entry name" value="RIBONUCLEASE H"/>
    <property type="match status" value="1"/>
</dbReference>
<proteinExistence type="predicted"/>
<accession>A0ABQ5I7N2</accession>
<feature type="region of interest" description="Disordered" evidence="1">
    <location>
        <begin position="278"/>
        <end position="299"/>
    </location>
</feature>
<dbReference type="SUPFAM" id="SSF53098">
    <property type="entry name" value="Ribonuclease H-like"/>
    <property type="match status" value="1"/>
</dbReference>
<sequence length="481" mass="53790">MNFHETLNFPSTDDISRQHMIASDAKFQLLANQMTKIKKTFNERPQGALPSNTIPNPKEDIKVITTQSGITFAGPLVLSPNPSCSSKDVERDPKTTMDQVHISSSGSIARVPSSVIQPAPASKSNEIPEQNPHQPPVPYPSRLNKAQMPKYAKMLKDLLTNKEKLLELANTSLNENCSAVLLKKLPKKLEDPGNFSFLVILKSIHPLRGSPTPSSDPVVTSLSPSLTPFGDSDFLMEETDAFLALDDSISPEIDNGIYDSEGDILFLEKILNDDPIKDLPPKELKNDETKTTKSSIEEPPELELKDLPPQLEYVFLEGTSKLPVIIAKDLKKEEKDQLLKRRVNLKIHEVIKAEVIKLLDARLIYPSRIVLRRCVDGKEAMDILEACHHGPTEDIMALTAPLRKFLILVLEKYGVKHKLSTSYHPQTSGQVEVSNRGLKIILERIVGEHRAKWADKLDDALWAFRTAFKTVGILNLMRQNK</sequence>
<keyword evidence="3" id="KW-1185">Reference proteome</keyword>
<name>A0ABQ5I7N2_9ASTR</name>
<dbReference type="InterPro" id="IPR036397">
    <property type="entry name" value="RNaseH_sf"/>
</dbReference>
<evidence type="ECO:0000313" key="3">
    <source>
        <dbReference type="Proteomes" id="UP001151760"/>
    </source>
</evidence>
<keyword evidence="2" id="KW-0695">RNA-directed DNA polymerase</keyword>
<feature type="compositionally biased region" description="Polar residues" evidence="1">
    <location>
        <begin position="96"/>
        <end position="107"/>
    </location>
</feature>
<comment type="caution">
    <text evidence="2">The sequence shown here is derived from an EMBL/GenBank/DDBJ whole genome shotgun (WGS) entry which is preliminary data.</text>
</comment>
<dbReference type="PANTHER" id="PTHR48475:SF1">
    <property type="entry name" value="RNASE H TYPE-1 DOMAIN-CONTAINING PROTEIN"/>
    <property type="match status" value="1"/>
</dbReference>
<dbReference type="Proteomes" id="UP001151760">
    <property type="component" value="Unassembled WGS sequence"/>
</dbReference>
<organism evidence="2 3">
    <name type="scientific">Tanacetum coccineum</name>
    <dbReference type="NCBI Taxonomy" id="301880"/>
    <lineage>
        <taxon>Eukaryota</taxon>
        <taxon>Viridiplantae</taxon>
        <taxon>Streptophyta</taxon>
        <taxon>Embryophyta</taxon>
        <taxon>Tracheophyta</taxon>
        <taxon>Spermatophyta</taxon>
        <taxon>Magnoliopsida</taxon>
        <taxon>eudicotyledons</taxon>
        <taxon>Gunneridae</taxon>
        <taxon>Pentapetalae</taxon>
        <taxon>asterids</taxon>
        <taxon>campanulids</taxon>
        <taxon>Asterales</taxon>
        <taxon>Asteraceae</taxon>
        <taxon>Asteroideae</taxon>
        <taxon>Anthemideae</taxon>
        <taxon>Anthemidinae</taxon>
        <taxon>Tanacetum</taxon>
    </lineage>
</organism>
<feature type="compositionally biased region" description="Polar residues" evidence="1">
    <location>
        <begin position="122"/>
        <end position="132"/>
    </location>
</feature>
<dbReference type="GO" id="GO:0003964">
    <property type="term" value="F:RNA-directed DNA polymerase activity"/>
    <property type="evidence" value="ECO:0007669"/>
    <property type="project" value="UniProtKB-KW"/>
</dbReference>
<dbReference type="Gene3D" id="3.30.420.10">
    <property type="entry name" value="Ribonuclease H-like superfamily/Ribonuclease H"/>
    <property type="match status" value="1"/>
</dbReference>
<feature type="compositionally biased region" description="Basic and acidic residues" evidence="1">
    <location>
        <begin position="278"/>
        <end position="291"/>
    </location>
</feature>